<dbReference type="EMBL" id="PGFE01000003">
    <property type="protein sequence ID" value="PJJ70129.1"/>
    <property type="molecule type" value="Genomic_DNA"/>
</dbReference>
<evidence type="ECO:0000256" key="3">
    <source>
        <dbReference type="ARBA" id="ARBA00023145"/>
    </source>
</evidence>
<accession>A0A2M9CE18</accession>
<name>A0A2M9CE18_9CELL</name>
<comment type="cofactor">
    <cofactor evidence="5">
        <name>Ca(2+)</name>
        <dbReference type="ChEBI" id="CHEBI:29108"/>
    </cofactor>
    <text evidence="5">Binds 1 Ca(2+) ion per dimer.</text>
</comment>
<gene>
    <name evidence="8" type="ORF">CLV28_1956</name>
</gene>
<dbReference type="GO" id="GO:0046872">
    <property type="term" value="F:metal ion binding"/>
    <property type="evidence" value="ECO:0007669"/>
    <property type="project" value="UniProtKB-KW"/>
</dbReference>
<dbReference type="PANTHER" id="PTHR34218">
    <property type="entry name" value="PEPTIDASE S45 PENICILLIN AMIDASE"/>
    <property type="match status" value="1"/>
</dbReference>
<dbReference type="Pfam" id="PF01804">
    <property type="entry name" value="Penicil_amidase"/>
    <property type="match status" value="1"/>
</dbReference>
<evidence type="ECO:0000256" key="5">
    <source>
        <dbReference type="PIRSR" id="PIRSR001227-2"/>
    </source>
</evidence>
<dbReference type="PIRSF" id="PIRSF001227">
    <property type="entry name" value="Pen_acylase"/>
    <property type="match status" value="1"/>
</dbReference>
<dbReference type="InterPro" id="IPR029055">
    <property type="entry name" value="Ntn_hydrolases_N"/>
</dbReference>
<keyword evidence="5" id="KW-0479">Metal-binding</keyword>
<dbReference type="Gene3D" id="1.10.439.10">
    <property type="entry name" value="Penicillin Amidohydrolase, domain 1"/>
    <property type="match status" value="1"/>
</dbReference>
<sequence>MSADVPTSEPTVDDAVTPPPAASRRRSRLRVALAAVAILVVLVLVAVTVFSVVVLRRPLPQSDGTVSIPGLDATVTVQRNEQGVPDIYADTDHDLFMAQGYVQAQDRFFEMDYRRHVTSGRLAELVGDDADAIAADKVTRTFGWREVATQEWDILDQSTKDNLAAYAAGVNAYLDGRSPGEIAVEYTVLGTTVDVADPEPWDPIDSLAWLKAMAWDLRGNYDVELERALAYTTLGDVEKVDELFPAYPEGTNSPILDPADVASDVEPAARPVDGIGSSLGTDQLDEAMAQAESALSAVPVLVGRGEDSGSNSWVVSGEHTTSGKPLLANDPHLALGAPSIWAQVGLHCTSVGPDCGYDVSGFSFAGFPGIMIGHNQQMSWGLTNMGADVTDFFVERVRSETYLRDGEWVPLETREETIKVNGGDDIPLEVRSTVHGPILTGVMNELTPLVGSPTGTATVGERAVSLGWTALTPGHTADAVFAINRASTPAELREAAAGFEVPAQNIVFATVDGHIGYQAPGRIPVRATVAGDVPSDGSWPRPGWDSRYDWQGYVDPADMPHVVDPAEGFVVAANQAVLPAGSEPFLTTDWDYGYRSQRIRTLLEDQIESGRKFDVDSMRDIQTDDWSPYAQALVPALLQEDIGTGFEADGQKLLAAWDWDTDADSAAAAYFAAVWRNILELTFWDDVPESMRPSGGSRWLAVVQGLLERPKDPLWDDRTTLGVVETRDEVLTKALLSARQELTTELGKRSLDWEWGKLHQLRLEHPVLGGDSIPAVVRGVVNPDPIEMPGGSSIVNAMAWDAASDSFDVTAGPSMRMVVDMGDLDASTWVTVTGTSGHPGSPHYDDQLDSWAHGLTYPWASSSGAVEAASTETLTLRP</sequence>
<dbReference type="InterPro" id="IPR023343">
    <property type="entry name" value="Penicillin_amidase_dom1"/>
</dbReference>
<feature type="active site" description="Nucleophile" evidence="4">
    <location>
        <position position="310"/>
    </location>
</feature>
<keyword evidence="7" id="KW-1133">Transmembrane helix</keyword>
<evidence type="ECO:0000256" key="1">
    <source>
        <dbReference type="ARBA" id="ARBA00006586"/>
    </source>
</evidence>
<proteinExistence type="inferred from homology"/>
<evidence type="ECO:0000256" key="2">
    <source>
        <dbReference type="ARBA" id="ARBA00022801"/>
    </source>
</evidence>
<keyword evidence="7" id="KW-0812">Transmembrane</keyword>
<dbReference type="InterPro" id="IPR002692">
    <property type="entry name" value="S45"/>
</dbReference>
<organism evidence="8 9">
    <name type="scientific">Sediminihabitans luteus</name>
    <dbReference type="NCBI Taxonomy" id="1138585"/>
    <lineage>
        <taxon>Bacteria</taxon>
        <taxon>Bacillati</taxon>
        <taxon>Actinomycetota</taxon>
        <taxon>Actinomycetes</taxon>
        <taxon>Micrococcales</taxon>
        <taxon>Cellulomonadaceae</taxon>
        <taxon>Sediminihabitans</taxon>
    </lineage>
</organism>
<evidence type="ECO:0000256" key="4">
    <source>
        <dbReference type="PIRSR" id="PIRSR001227-1"/>
    </source>
</evidence>
<keyword evidence="7" id="KW-0472">Membrane</keyword>
<dbReference type="Gene3D" id="1.10.1400.10">
    <property type="match status" value="1"/>
</dbReference>
<feature type="binding site" evidence="5">
    <location>
        <position position="388"/>
    </location>
    <ligand>
        <name>Ca(2+)</name>
        <dbReference type="ChEBI" id="CHEBI:29108"/>
    </ligand>
</feature>
<dbReference type="PANTHER" id="PTHR34218:SF4">
    <property type="entry name" value="ACYL-HOMOSERINE LACTONE ACYLASE QUIP"/>
    <property type="match status" value="1"/>
</dbReference>
<feature type="region of interest" description="Disordered" evidence="6">
    <location>
        <begin position="1"/>
        <end position="21"/>
    </location>
</feature>
<dbReference type="Proteomes" id="UP000231693">
    <property type="component" value="Unassembled WGS sequence"/>
</dbReference>
<dbReference type="SUPFAM" id="SSF56235">
    <property type="entry name" value="N-terminal nucleophile aminohydrolases (Ntn hydrolases)"/>
    <property type="match status" value="1"/>
</dbReference>
<feature type="transmembrane region" description="Helical" evidence="7">
    <location>
        <begin position="31"/>
        <end position="55"/>
    </location>
</feature>
<dbReference type="Gene3D" id="2.30.120.10">
    <property type="match status" value="1"/>
</dbReference>
<comment type="caution">
    <text evidence="8">The sequence shown here is derived from an EMBL/GenBank/DDBJ whole genome shotgun (WGS) entry which is preliminary data.</text>
</comment>
<dbReference type="Gene3D" id="3.60.20.10">
    <property type="entry name" value="Glutamine Phosphoribosylpyrophosphate, subunit 1, domain 1"/>
    <property type="match status" value="1"/>
</dbReference>
<feature type="binding site" evidence="5">
    <location>
        <position position="224"/>
    </location>
    <ligand>
        <name>Ca(2+)</name>
        <dbReference type="ChEBI" id="CHEBI:29108"/>
    </ligand>
</feature>
<comment type="similarity">
    <text evidence="1">Belongs to the peptidase S45 family.</text>
</comment>
<keyword evidence="3" id="KW-0865">Zymogen</keyword>
<dbReference type="GO" id="GO:0017000">
    <property type="term" value="P:antibiotic biosynthetic process"/>
    <property type="evidence" value="ECO:0007669"/>
    <property type="project" value="InterPro"/>
</dbReference>
<dbReference type="AlphaFoldDB" id="A0A2M9CE18"/>
<dbReference type="InterPro" id="IPR043147">
    <property type="entry name" value="Penicillin_amidase_A-knob"/>
</dbReference>
<keyword evidence="5" id="KW-0106">Calcium</keyword>
<dbReference type="CDD" id="cd03747">
    <property type="entry name" value="Ntn_PGA_like"/>
    <property type="match status" value="1"/>
</dbReference>
<dbReference type="InterPro" id="IPR014395">
    <property type="entry name" value="Pen/GL7ACA/AHL_acylase"/>
</dbReference>
<evidence type="ECO:0000256" key="7">
    <source>
        <dbReference type="SAM" id="Phobius"/>
    </source>
</evidence>
<protein>
    <submittedName>
        <fullName evidence="8">Penicillin amidase</fullName>
    </submittedName>
</protein>
<feature type="binding site" evidence="5">
    <location>
        <position position="391"/>
    </location>
    <ligand>
        <name>Ca(2+)</name>
        <dbReference type="ChEBI" id="CHEBI:29108"/>
    </ligand>
</feature>
<keyword evidence="2" id="KW-0378">Hydrolase</keyword>
<evidence type="ECO:0000313" key="8">
    <source>
        <dbReference type="EMBL" id="PJJ70129.1"/>
    </source>
</evidence>
<keyword evidence="9" id="KW-1185">Reference proteome</keyword>
<evidence type="ECO:0000313" key="9">
    <source>
        <dbReference type="Proteomes" id="UP000231693"/>
    </source>
</evidence>
<dbReference type="GO" id="GO:0016811">
    <property type="term" value="F:hydrolase activity, acting on carbon-nitrogen (but not peptide) bonds, in linear amides"/>
    <property type="evidence" value="ECO:0007669"/>
    <property type="project" value="InterPro"/>
</dbReference>
<dbReference type="RefSeq" id="WP_308440398.1">
    <property type="nucleotide sequence ID" value="NZ_BOOX01000020.1"/>
</dbReference>
<reference evidence="8 9" key="1">
    <citation type="submission" date="2017-11" db="EMBL/GenBank/DDBJ databases">
        <title>Genomic Encyclopedia of Archaeal and Bacterial Type Strains, Phase II (KMG-II): From Individual Species to Whole Genera.</title>
        <authorList>
            <person name="Goeker M."/>
        </authorList>
    </citation>
    <scope>NUCLEOTIDE SEQUENCE [LARGE SCALE GENOMIC DNA]</scope>
    <source>
        <strain evidence="8 9">DSM 25478</strain>
    </source>
</reference>
<dbReference type="InterPro" id="IPR043146">
    <property type="entry name" value="Penicillin_amidase_N_B-knob"/>
</dbReference>
<evidence type="ECO:0000256" key="6">
    <source>
        <dbReference type="SAM" id="MobiDB-lite"/>
    </source>
</evidence>